<dbReference type="PANTHER" id="PTHR30614:SF0">
    <property type="entry name" value="L-CYSTINE TRANSPORT SYSTEM PERMEASE PROTEIN TCYL"/>
    <property type="match status" value="1"/>
</dbReference>
<organism evidence="10 11">
    <name type="scientific">Paenibacillus hexagrammi</name>
    <dbReference type="NCBI Taxonomy" id="2908839"/>
    <lineage>
        <taxon>Bacteria</taxon>
        <taxon>Bacillati</taxon>
        <taxon>Bacillota</taxon>
        <taxon>Bacilli</taxon>
        <taxon>Bacillales</taxon>
        <taxon>Paenibacillaceae</taxon>
        <taxon>Paenibacillus</taxon>
    </lineage>
</organism>
<keyword evidence="3" id="KW-1003">Cell membrane</keyword>
<evidence type="ECO:0000256" key="1">
    <source>
        <dbReference type="ARBA" id="ARBA00004651"/>
    </source>
</evidence>
<keyword evidence="2 8" id="KW-0813">Transport</keyword>
<evidence type="ECO:0000256" key="4">
    <source>
        <dbReference type="ARBA" id="ARBA00022692"/>
    </source>
</evidence>
<gene>
    <name evidence="10" type="primary">ehuD</name>
    <name evidence="10" type="ORF">L0M14_21995</name>
</gene>
<keyword evidence="11" id="KW-1185">Reference proteome</keyword>
<dbReference type="RefSeq" id="WP_235118696.1">
    <property type="nucleotide sequence ID" value="NZ_CP090978.1"/>
</dbReference>
<evidence type="ECO:0000313" key="10">
    <source>
        <dbReference type="EMBL" id="UJF32352.1"/>
    </source>
</evidence>
<dbReference type="Pfam" id="PF00528">
    <property type="entry name" value="BPD_transp_1"/>
    <property type="match status" value="1"/>
</dbReference>
<name>A0ABY3SHC7_9BACL</name>
<keyword evidence="7 8" id="KW-0472">Membrane</keyword>
<dbReference type="SUPFAM" id="SSF161098">
    <property type="entry name" value="MetI-like"/>
    <property type="match status" value="1"/>
</dbReference>
<dbReference type="InterPro" id="IPR010065">
    <property type="entry name" value="AA_ABC_transptr_permease_3TM"/>
</dbReference>
<evidence type="ECO:0000256" key="6">
    <source>
        <dbReference type="ARBA" id="ARBA00022989"/>
    </source>
</evidence>
<feature type="transmembrane region" description="Helical" evidence="8">
    <location>
        <begin position="187"/>
        <end position="207"/>
    </location>
</feature>
<keyword evidence="4 8" id="KW-0812">Transmembrane</keyword>
<reference evidence="10 11" key="1">
    <citation type="journal article" date="2024" name="Int. J. Syst. Evol. Microbiol.">
        <title>Paenibacillus hexagrammi sp. nov., a novel bacterium isolated from the gut content of Hexagrammos agrammus.</title>
        <authorList>
            <person name="Jung H.K."/>
            <person name="Kim D.G."/>
            <person name="Zin H."/>
            <person name="Park J."/>
            <person name="Jung H."/>
            <person name="Kim Y.O."/>
            <person name="Kong H.J."/>
            <person name="Kim J.W."/>
            <person name="Kim Y.S."/>
        </authorList>
    </citation>
    <scope>NUCLEOTIDE SEQUENCE [LARGE SCALE GENOMIC DNA]</scope>
    <source>
        <strain evidence="10 11">YPD9-1</strain>
    </source>
</reference>
<dbReference type="CDD" id="cd06261">
    <property type="entry name" value="TM_PBP2"/>
    <property type="match status" value="1"/>
</dbReference>
<evidence type="ECO:0000256" key="7">
    <source>
        <dbReference type="ARBA" id="ARBA00023136"/>
    </source>
</evidence>
<dbReference type="InterPro" id="IPR014341">
    <property type="entry name" value="Ectoine_EhuD"/>
</dbReference>
<evidence type="ECO:0000256" key="3">
    <source>
        <dbReference type="ARBA" id="ARBA00022475"/>
    </source>
</evidence>
<feature type="transmembrane region" description="Helical" evidence="8">
    <location>
        <begin position="20"/>
        <end position="42"/>
    </location>
</feature>
<keyword evidence="6 8" id="KW-1133">Transmembrane helix</keyword>
<protein>
    <submittedName>
        <fullName evidence="10">Ectoine/hydroxyectoine ABC transporter permease subunit EhuD</fullName>
    </submittedName>
</protein>
<comment type="similarity">
    <text evidence="8">Belongs to the binding-protein-dependent transport system permease family.</text>
</comment>
<dbReference type="InterPro" id="IPR035906">
    <property type="entry name" value="MetI-like_sf"/>
</dbReference>
<sequence>MWDWHYAFQILPQLLRALPITIAATLLGFAVACVLGLPLALARRSRNKPLAWAAKAWIEFIRSTPLLVQLFVLFYALPLYGISFSPFLTGIIGLGLHYSAYMSEVYRSGIEAVPRGQWEASKALNFRPGQTWRRIILPQALPPIIPVMGNYMITMLKETPILSAITLVELLQTAKSIGSGSFKYLEAFTLVGILFLIMSYPSSLAVSRLEKKFQRIRARENG</sequence>
<dbReference type="NCBIfam" id="TIGR03003">
    <property type="entry name" value="ectoine_ehuD"/>
    <property type="match status" value="1"/>
</dbReference>
<evidence type="ECO:0000256" key="8">
    <source>
        <dbReference type="RuleBase" id="RU363032"/>
    </source>
</evidence>
<dbReference type="PROSITE" id="PS50928">
    <property type="entry name" value="ABC_TM1"/>
    <property type="match status" value="1"/>
</dbReference>
<dbReference type="InterPro" id="IPR000515">
    <property type="entry name" value="MetI-like"/>
</dbReference>
<dbReference type="EMBL" id="CP090978">
    <property type="protein sequence ID" value="UJF32352.1"/>
    <property type="molecule type" value="Genomic_DNA"/>
</dbReference>
<feature type="domain" description="ABC transmembrane type-1" evidence="9">
    <location>
        <begin position="18"/>
        <end position="206"/>
    </location>
</feature>
<evidence type="ECO:0000313" key="11">
    <source>
        <dbReference type="Proteomes" id="UP001649230"/>
    </source>
</evidence>
<dbReference type="Proteomes" id="UP001649230">
    <property type="component" value="Chromosome"/>
</dbReference>
<dbReference type="NCBIfam" id="TIGR01726">
    <property type="entry name" value="HEQRo_perm_3TM"/>
    <property type="match status" value="1"/>
</dbReference>
<keyword evidence="5" id="KW-0029">Amino-acid transport</keyword>
<evidence type="ECO:0000256" key="2">
    <source>
        <dbReference type="ARBA" id="ARBA00022448"/>
    </source>
</evidence>
<evidence type="ECO:0000256" key="5">
    <source>
        <dbReference type="ARBA" id="ARBA00022970"/>
    </source>
</evidence>
<comment type="subcellular location">
    <subcellularLocation>
        <location evidence="1 8">Cell membrane</location>
        <topology evidence="1 8">Multi-pass membrane protein</topology>
    </subcellularLocation>
</comment>
<dbReference type="Gene3D" id="1.10.3720.10">
    <property type="entry name" value="MetI-like"/>
    <property type="match status" value="1"/>
</dbReference>
<proteinExistence type="inferred from homology"/>
<dbReference type="InterPro" id="IPR043429">
    <property type="entry name" value="ArtM/GltK/GlnP/TcyL/YhdX-like"/>
</dbReference>
<evidence type="ECO:0000259" key="9">
    <source>
        <dbReference type="PROSITE" id="PS50928"/>
    </source>
</evidence>
<accession>A0ABY3SHC7</accession>
<dbReference type="PANTHER" id="PTHR30614">
    <property type="entry name" value="MEMBRANE COMPONENT OF AMINO ACID ABC TRANSPORTER"/>
    <property type="match status" value="1"/>
</dbReference>